<dbReference type="AlphaFoldDB" id="A0A938WS08"/>
<keyword evidence="4" id="KW-1185">Reference proteome</keyword>
<dbReference type="InterPro" id="IPR001296">
    <property type="entry name" value="Glyco_trans_1"/>
</dbReference>
<proteinExistence type="predicted"/>
<dbReference type="InterPro" id="IPR050194">
    <property type="entry name" value="Glycosyltransferase_grp1"/>
</dbReference>
<organism evidence="3 4">
    <name type="scientific">Marseilla massiliensis</name>
    <dbReference type="NCBI Taxonomy" id="1841864"/>
    <lineage>
        <taxon>Bacteria</taxon>
        <taxon>Pseudomonadati</taxon>
        <taxon>Bacteroidota</taxon>
        <taxon>Bacteroidia</taxon>
        <taxon>Bacteroidales</taxon>
        <taxon>Prevotellaceae</taxon>
        <taxon>Marseilla</taxon>
    </lineage>
</organism>
<accession>A0A938WS08</accession>
<evidence type="ECO:0000259" key="1">
    <source>
        <dbReference type="Pfam" id="PF00534"/>
    </source>
</evidence>
<dbReference type="RefSeq" id="WP_205104401.1">
    <property type="nucleotide sequence ID" value="NZ_JACJJG010000028.1"/>
</dbReference>
<evidence type="ECO:0000259" key="2">
    <source>
        <dbReference type="Pfam" id="PF13439"/>
    </source>
</evidence>
<dbReference type="Proteomes" id="UP000706891">
    <property type="component" value="Unassembled WGS sequence"/>
</dbReference>
<feature type="domain" description="Glycosyl transferase family 1" evidence="1">
    <location>
        <begin position="183"/>
        <end position="349"/>
    </location>
</feature>
<feature type="domain" description="Glycosyltransferase subfamily 4-like N-terminal" evidence="2">
    <location>
        <begin position="14"/>
        <end position="174"/>
    </location>
</feature>
<evidence type="ECO:0000313" key="3">
    <source>
        <dbReference type="EMBL" id="MBM6673606.1"/>
    </source>
</evidence>
<dbReference type="Gene3D" id="3.40.50.2000">
    <property type="entry name" value="Glycogen Phosphorylase B"/>
    <property type="match status" value="2"/>
</dbReference>
<dbReference type="InterPro" id="IPR028098">
    <property type="entry name" value="Glyco_trans_4-like_N"/>
</dbReference>
<gene>
    <name evidence="3" type="ORF">H6A34_06935</name>
</gene>
<name>A0A938WS08_9BACT</name>
<dbReference type="Pfam" id="PF13439">
    <property type="entry name" value="Glyco_transf_4"/>
    <property type="match status" value="1"/>
</dbReference>
<dbReference type="SUPFAM" id="SSF53756">
    <property type="entry name" value="UDP-Glycosyltransferase/glycogen phosphorylase"/>
    <property type="match status" value="1"/>
</dbReference>
<dbReference type="PANTHER" id="PTHR45947:SF3">
    <property type="entry name" value="SULFOQUINOVOSYL TRANSFERASE SQD2"/>
    <property type="match status" value="1"/>
</dbReference>
<dbReference type="Pfam" id="PF00534">
    <property type="entry name" value="Glycos_transf_1"/>
    <property type="match status" value="1"/>
</dbReference>
<reference evidence="3" key="2">
    <citation type="journal article" date="2021" name="Sci. Rep.">
        <title>The distribution of antibiotic resistance genes in chicken gut microbiota commensals.</title>
        <authorList>
            <person name="Juricova H."/>
            <person name="Matiasovicova J."/>
            <person name="Kubasova T."/>
            <person name="Cejkova D."/>
            <person name="Rychlik I."/>
        </authorList>
    </citation>
    <scope>NUCLEOTIDE SEQUENCE</scope>
    <source>
        <strain evidence="3">An824</strain>
    </source>
</reference>
<evidence type="ECO:0000313" key="4">
    <source>
        <dbReference type="Proteomes" id="UP000706891"/>
    </source>
</evidence>
<comment type="caution">
    <text evidence="3">The sequence shown here is derived from an EMBL/GenBank/DDBJ whole genome shotgun (WGS) entry which is preliminary data.</text>
</comment>
<dbReference type="GO" id="GO:0016757">
    <property type="term" value="F:glycosyltransferase activity"/>
    <property type="evidence" value="ECO:0007669"/>
    <property type="project" value="InterPro"/>
</dbReference>
<protein>
    <submittedName>
        <fullName evidence="3">Glycosyltransferase</fullName>
    </submittedName>
</protein>
<reference evidence="3" key="1">
    <citation type="submission" date="2020-08" db="EMBL/GenBank/DDBJ databases">
        <authorList>
            <person name="Cejkova D."/>
            <person name="Kubasova T."/>
            <person name="Jahodarova E."/>
            <person name="Rychlik I."/>
        </authorList>
    </citation>
    <scope>NUCLEOTIDE SEQUENCE</scope>
    <source>
        <strain evidence="3">An824</strain>
    </source>
</reference>
<sequence>MRILHISKYYYPYIGGVENICKYLVEGMPQYERAVLCFSDKREDVIEKVNGITVYRVGTKLNIAKQALSVSYFPMMKRAIREFKPDIIQFHWANPYPAAVLLTMMPKNVKLVVHWHMDIIKQKKIYPFIKPIETALLKRADLIVVTSPIYRDASIPLQPFKNKVKILPCAIDEDNFILRNGDIKKIEDIKKRYENKPIVFFVGRHIQYKGLPHLIEAEKFVESDCVFVIAGSGPLTEELKTRCHSMRVYFVGRLSDEELKLHHYAASVFAFPSITKNEAFGIALAEAMYCGTPAVTFTIPGSGVNWVSLNGETGIEVPNGNDKAFAKAIDTLLDDKELSLKYAENGIKRVKENFIIPVMVGKMDRYYSELMMR</sequence>
<dbReference type="EMBL" id="JACJJG010000028">
    <property type="protein sequence ID" value="MBM6673606.1"/>
    <property type="molecule type" value="Genomic_DNA"/>
</dbReference>
<dbReference type="PANTHER" id="PTHR45947">
    <property type="entry name" value="SULFOQUINOVOSYL TRANSFERASE SQD2"/>
    <property type="match status" value="1"/>
</dbReference>